<dbReference type="Gene3D" id="2.130.10.10">
    <property type="entry name" value="YVTN repeat-like/Quinoprotein amine dehydrogenase"/>
    <property type="match status" value="2"/>
</dbReference>
<dbReference type="Pfam" id="PF14870">
    <property type="entry name" value="PSII_BNR"/>
    <property type="match status" value="1"/>
</dbReference>
<dbReference type="SUPFAM" id="SSF49344">
    <property type="entry name" value="CBD9-like"/>
    <property type="match status" value="1"/>
</dbReference>
<dbReference type="OrthoDB" id="226401at2"/>
<proteinExistence type="predicted"/>
<dbReference type="GO" id="GO:0009523">
    <property type="term" value="C:photosystem II"/>
    <property type="evidence" value="ECO:0007669"/>
    <property type="project" value="UniProtKB-KW"/>
</dbReference>
<feature type="chain" id="PRO_5016424649" description="Photosynthesis system II assembly factor Ycf48/Hcf136-like domain-containing protein" evidence="3">
    <location>
        <begin position="28"/>
        <end position="1062"/>
    </location>
</feature>
<dbReference type="EMBL" id="CP025958">
    <property type="protein sequence ID" value="AWM41419.1"/>
    <property type="molecule type" value="Genomic_DNA"/>
</dbReference>
<dbReference type="Gene3D" id="2.60.40.1190">
    <property type="match status" value="1"/>
</dbReference>
<evidence type="ECO:0000259" key="4">
    <source>
        <dbReference type="Pfam" id="PF14870"/>
    </source>
</evidence>
<dbReference type="PANTHER" id="PTHR47199">
    <property type="entry name" value="PHOTOSYSTEM II STABILITY/ASSEMBLY FACTOR HCF136, CHLOROPLASTIC"/>
    <property type="match status" value="1"/>
</dbReference>
<dbReference type="PANTHER" id="PTHR47199:SF2">
    <property type="entry name" value="PHOTOSYSTEM II STABILITY_ASSEMBLY FACTOR HCF136, CHLOROPLASTIC"/>
    <property type="match status" value="1"/>
</dbReference>
<keyword evidence="6" id="KW-1185">Reference proteome</keyword>
<dbReference type="RefSeq" id="WP_010048400.1">
    <property type="nucleotide sequence ID" value="NZ_CP025958.1"/>
</dbReference>
<name>A0A2Z3H3R1_9BACT</name>
<dbReference type="InterPro" id="IPR028203">
    <property type="entry name" value="PSII_CF48-like_dom"/>
</dbReference>
<dbReference type="Gene3D" id="3.40.50.10320">
    <property type="entry name" value="LmbE-like"/>
    <property type="match status" value="1"/>
</dbReference>
<dbReference type="SUPFAM" id="SSF110296">
    <property type="entry name" value="Oligoxyloglucan reducing end-specific cellobiohydrolase"/>
    <property type="match status" value="2"/>
</dbReference>
<evidence type="ECO:0000313" key="6">
    <source>
        <dbReference type="Proteomes" id="UP000245802"/>
    </source>
</evidence>
<dbReference type="InterPro" id="IPR015943">
    <property type="entry name" value="WD40/YVTN_repeat-like_dom_sf"/>
</dbReference>
<sequence length="1062" mass="113279">MNRVRLFLALAVLVAAAVPAAAQPAVAFDDAGLHAVQFVDASEGWACGDDGAVWHTVDGGKQWERQKTGTRASLRGLHFVNPYTGWAVGRVDTPSGSVGVLLKTTDGGLGWAEVGTNVMPGLNAIRFVDEKLGMVCGDGSDAFPTGVFVTTDGGATWDSIKGPRLPSCRAAAVCERSGILVAGAWGKLGEVLLPRSGVAVAYHDAELDPLAGRGVHGVAYAPNHGVKGWGCAFAACDGGAVLTSSDGGRKWGYVDLGLPAQALASCDFKCVAAYGTHVWVAGRPGGFVLHSADLGKTWEVQKTELTVPANGIHFVSEKEGWIVGDLGCVLGTIDGGKTWKTQRLGGQRAATLFLHASGKSTPLDVVAAIGAADGYLCAATALTNADPATADPKRASDGLRARYAMRLAGGAVGESGWAFPLAAHAAGLPARELLGTWDRAHGGQANGQLLRQAVLAIRVWQPEVIVCDLFANDTTPADALVLNAAKEAFKQAADPTCFPEQIATLGLKPWGAKKLYALAGDPKTAPIKLDQSVFSNRLNDSPRDFAEAATRVLAGDAAVTDRRCFVLVAHRLQGADAHTSLMEGISLAPGGVARRSAVASFDPTAATEKQKAVQARRRLETLAGVVDAEMGGADKLLGALNTELKKLPDDVAARTAFAVGTRLAREGKWVEAREVFGVLTANYTGHPLSVEAFRWLTRYHASTEARRRTEIQQKMLLQSTTFEANGVRVNSNGVGEVKLTPASGVAASVGSANTTEDVYRFYSPNMILKWHQTCLDLEPKLSAFGPAYARDPAAWLCFLAAHRQVGNHDKATAFINDYFKHTPQALALAPGVDPWRDCLAAELWLANPTGGPAPSKPVGYCRLTDTRPLLDGKLDDACWTRSAKVMPLKVTASAGDKPDEAKAFGESYKTESWFSYDERYLYIAVKCDHPAGKKAEPVAKRVRDADLSGRDRVDILLDMDRDYQTYYRFQIDHRGCLAEDCWGDRSWNPKYHVAFNSTDTGWTAELAIPLVELTGERPAHGKTWAVNVSRFVPGAGVQSWSGPADHDPRPEGMGLLQFRADK</sequence>
<protein>
    <recommendedName>
        <fullName evidence="4">Photosynthesis system II assembly factor Ycf48/Hcf136-like domain-containing protein</fullName>
    </recommendedName>
</protein>
<keyword evidence="1" id="KW-0602">Photosynthesis</keyword>
<dbReference type="GO" id="GO:0015979">
    <property type="term" value="P:photosynthesis"/>
    <property type="evidence" value="ECO:0007669"/>
    <property type="project" value="UniProtKB-KW"/>
</dbReference>
<evidence type="ECO:0000256" key="1">
    <source>
        <dbReference type="ARBA" id="ARBA00022531"/>
    </source>
</evidence>
<evidence type="ECO:0000256" key="2">
    <source>
        <dbReference type="ARBA" id="ARBA00023276"/>
    </source>
</evidence>
<feature type="domain" description="Photosynthesis system II assembly factor Ycf48/Hcf136-like" evidence="4">
    <location>
        <begin position="239"/>
        <end position="304"/>
    </location>
</feature>
<feature type="signal peptide" evidence="3">
    <location>
        <begin position="1"/>
        <end position="27"/>
    </location>
</feature>
<organism evidence="5 6">
    <name type="scientific">Gemmata obscuriglobus</name>
    <dbReference type="NCBI Taxonomy" id="114"/>
    <lineage>
        <taxon>Bacteria</taxon>
        <taxon>Pseudomonadati</taxon>
        <taxon>Planctomycetota</taxon>
        <taxon>Planctomycetia</taxon>
        <taxon>Gemmatales</taxon>
        <taxon>Gemmataceae</taxon>
        <taxon>Gemmata</taxon>
    </lineage>
</organism>
<evidence type="ECO:0000256" key="3">
    <source>
        <dbReference type="SAM" id="SignalP"/>
    </source>
</evidence>
<reference evidence="5 6" key="1">
    <citation type="submission" date="2018-01" db="EMBL/GenBank/DDBJ databases">
        <title>G. obscuriglobus.</title>
        <authorList>
            <person name="Franke J."/>
            <person name="Blomberg W."/>
            <person name="Selmecki A."/>
        </authorList>
    </citation>
    <scope>NUCLEOTIDE SEQUENCE [LARGE SCALE GENOMIC DNA]</scope>
    <source>
        <strain evidence="5 6">DSM 5831</strain>
    </source>
</reference>
<dbReference type="InterPro" id="IPR024078">
    <property type="entry name" value="LmbE-like_dom_sf"/>
</dbReference>
<accession>A0A2Z3H3R1</accession>
<evidence type="ECO:0000313" key="5">
    <source>
        <dbReference type="EMBL" id="AWM41419.1"/>
    </source>
</evidence>
<dbReference type="KEGG" id="gog:C1280_33425"/>
<keyword evidence="3" id="KW-0732">Signal</keyword>
<dbReference type="Proteomes" id="UP000245802">
    <property type="component" value="Chromosome"/>
</dbReference>
<dbReference type="AlphaFoldDB" id="A0A2Z3H3R1"/>
<keyword evidence="2" id="KW-0604">Photosystem II</keyword>
<gene>
    <name evidence="5" type="ORF">C1280_33425</name>
</gene>